<dbReference type="Gene3D" id="2.60.40.10">
    <property type="entry name" value="Immunoglobulins"/>
    <property type="match status" value="1"/>
</dbReference>
<dbReference type="Proteomes" id="UP001159405">
    <property type="component" value="Unassembled WGS sequence"/>
</dbReference>
<dbReference type="InterPro" id="IPR013783">
    <property type="entry name" value="Ig-like_fold"/>
</dbReference>
<organism evidence="2 3">
    <name type="scientific">Porites lobata</name>
    <dbReference type="NCBI Taxonomy" id="104759"/>
    <lineage>
        <taxon>Eukaryota</taxon>
        <taxon>Metazoa</taxon>
        <taxon>Cnidaria</taxon>
        <taxon>Anthozoa</taxon>
        <taxon>Hexacorallia</taxon>
        <taxon>Scleractinia</taxon>
        <taxon>Fungiina</taxon>
        <taxon>Poritidae</taxon>
        <taxon>Porites</taxon>
    </lineage>
</organism>
<name>A0ABN8RVK5_9CNID</name>
<dbReference type="CDD" id="cd00063">
    <property type="entry name" value="FN3"/>
    <property type="match status" value="1"/>
</dbReference>
<evidence type="ECO:0000313" key="3">
    <source>
        <dbReference type="Proteomes" id="UP001159405"/>
    </source>
</evidence>
<proteinExistence type="predicted"/>
<dbReference type="EMBL" id="CALNXK010000351">
    <property type="protein sequence ID" value="CAH3183367.1"/>
    <property type="molecule type" value="Genomic_DNA"/>
</dbReference>
<dbReference type="InterPro" id="IPR003961">
    <property type="entry name" value="FN3_dom"/>
</dbReference>
<accession>A0ABN8RVK5</accession>
<reference evidence="2 3" key="1">
    <citation type="submission" date="2022-05" db="EMBL/GenBank/DDBJ databases">
        <authorList>
            <consortium name="Genoscope - CEA"/>
            <person name="William W."/>
        </authorList>
    </citation>
    <scope>NUCLEOTIDE SEQUENCE [LARGE SCALE GENOMIC DNA]</scope>
</reference>
<comment type="caution">
    <text evidence="2">The sequence shown here is derived from an EMBL/GenBank/DDBJ whole genome shotgun (WGS) entry which is preliminary data.</text>
</comment>
<evidence type="ECO:0000313" key="2">
    <source>
        <dbReference type="EMBL" id="CAH3183367.1"/>
    </source>
</evidence>
<evidence type="ECO:0000259" key="1">
    <source>
        <dbReference type="PROSITE" id="PS50853"/>
    </source>
</evidence>
<dbReference type="InterPro" id="IPR036116">
    <property type="entry name" value="FN3_sf"/>
</dbReference>
<protein>
    <recommendedName>
        <fullName evidence="1">Fibronectin type-III domain-containing protein</fullName>
    </recommendedName>
</protein>
<feature type="domain" description="Fibronectin type-III" evidence="1">
    <location>
        <begin position="1"/>
        <end position="92"/>
    </location>
</feature>
<keyword evidence="3" id="KW-1185">Reference proteome</keyword>
<dbReference type="Pfam" id="PF00041">
    <property type="entry name" value="fn3"/>
    <property type="match status" value="1"/>
</dbReference>
<dbReference type="SUPFAM" id="SSF49265">
    <property type="entry name" value="Fibronectin type III"/>
    <property type="match status" value="1"/>
</dbReference>
<gene>
    <name evidence="2" type="ORF">PLOB_00028513</name>
</gene>
<sequence>MTKVRFDQVKVEWNPLPQQFANGRLLGYTVYFYEYYNWYKLTKSVSTSGPFVNMVILRGLKAATRYQIAVAAFTSKGAGTQSYWQHITTGCGGNLNELFGTFQVGRRSYYSSTLKCNWKIGNAGISQVVALVSLRELSLSYRSYSWFGYNR</sequence>
<dbReference type="PROSITE" id="PS50853">
    <property type="entry name" value="FN3"/>
    <property type="match status" value="1"/>
</dbReference>